<evidence type="ECO:0008006" key="3">
    <source>
        <dbReference type="Google" id="ProtNLM"/>
    </source>
</evidence>
<dbReference type="AlphaFoldDB" id="A0A3D6BRB6"/>
<evidence type="ECO:0000313" key="2">
    <source>
        <dbReference type="Proteomes" id="UP000263268"/>
    </source>
</evidence>
<dbReference type="Proteomes" id="UP000263268">
    <property type="component" value="Unassembled WGS sequence"/>
</dbReference>
<gene>
    <name evidence="1" type="ORF">DHV22_09365</name>
</gene>
<reference evidence="1 2" key="1">
    <citation type="journal article" date="2018" name="Nat. Biotechnol.">
        <title>A standardized bacterial taxonomy based on genome phylogeny substantially revises the tree of life.</title>
        <authorList>
            <person name="Parks D.H."/>
            <person name="Chuvochina M."/>
            <person name="Waite D.W."/>
            <person name="Rinke C."/>
            <person name="Skarshewski A."/>
            <person name="Chaumeil P.A."/>
            <person name="Hugenholtz P."/>
        </authorList>
    </citation>
    <scope>NUCLEOTIDE SEQUENCE [LARGE SCALE GENOMIC DNA]</scope>
    <source>
        <strain evidence="1">UBA10227</strain>
    </source>
</reference>
<name>A0A3D6BRB6_9FLAO</name>
<proteinExistence type="predicted"/>
<organism evidence="1 2">
    <name type="scientific">Xanthomarina gelatinilytica</name>
    <dbReference type="NCBI Taxonomy" id="1137281"/>
    <lineage>
        <taxon>Bacteria</taxon>
        <taxon>Pseudomonadati</taxon>
        <taxon>Bacteroidota</taxon>
        <taxon>Flavobacteriia</taxon>
        <taxon>Flavobacteriales</taxon>
        <taxon>Flavobacteriaceae</taxon>
        <taxon>Xanthomarina</taxon>
    </lineage>
</organism>
<evidence type="ECO:0000313" key="1">
    <source>
        <dbReference type="EMBL" id="HCY81781.1"/>
    </source>
</evidence>
<protein>
    <recommendedName>
        <fullName evidence="3">STAS/SEC14 domain-containing protein</fullName>
    </recommendedName>
</protein>
<comment type="caution">
    <text evidence="1">The sequence shown here is derived from an EMBL/GenBank/DDBJ whole genome shotgun (WGS) entry which is preliminary data.</text>
</comment>
<sequence length="134" mass="15555">MKTLKSSFASEIDATVSLKIGDFHFIENMIIAEFKEGSHVTFNKFNEVLELKNETNNGMPQFFISNRIYSYSVDLMDILSNSKNLKFLSAYVIVSYNHLTNKVIELEDAYFSFPRKKFETLEEAVTWVRSKKTT</sequence>
<accession>A0A3D6BRB6</accession>
<dbReference type="EMBL" id="DPRK01000147">
    <property type="protein sequence ID" value="HCY81781.1"/>
    <property type="molecule type" value="Genomic_DNA"/>
</dbReference>